<proteinExistence type="predicted"/>
<evidence type="ECO:0000313" key="3">
    <source>
        <dbReference type="Proteomes" id="UP000295325"/>
    </source>
</evidence>
<evidence type="ECO:0000256" key="1">
    <source>
        <dbReference type="SAM" id="Phobius"/>
    </source>
</evidence>
<keyword evidence="1" id="KW-0812">Transmembrane</keyword>
<accession>A0A4R7KRB7</accession>
<comment type="caution">
    <text evidence="2">The sequence shown here is derived from an EMBL/GenBank/DDBJ whole genome shotgun (WGS) entry which is preliminary data.</text>
</comment>
<reference evidence="2 3" key="1">
    <citation type="submission" date="2019-03" db="EMBL/GenBank/DDBJ databases">
        <title>Genomic Encyclopedia of Type Strains, Phase IV (KMG-IV): sequencing the most valuable type-strain genomes for metagenomic binning, comparative biology and taxonomic classification.</title>
        <authorList>
            <person name="Goeker M."/>
        </authorList>
    </citation>
    <scope>NUCLEOTIDE SEQUENCE [LARGE SCALE GENOMIC DNA]</scope>
    <source>
        <strain evidence="2 3">DSM 24455</strain>
    </source>
</reference>
<protein>
    <submittedName>
        <fullName evidence="2">Uncharacterized protein</fullName>
    </submittedName>
</protein>
<sequence length="75" mass="9041">MKNKNAVILYLKIFLIILIIGFILPYLINLILNRFFIINDRIPPGNAYYVMYINETPKSFLYYIFRLMEKIIDFS</sequence>
<feature type="transmembrane region" description="Helical" evidence="1">
    <location>
        <begin position="7"/>
        <end position="28"/>
    </location>
</feature>
<gene>
    <name evidence="2" type="ORF">EDD71_105101</name>
</gene>
<evidence type="ECO:0000313" key="2">
    <source>
        <dbReference type="EMBL" id="TDT61922.1"/>
    </source>
</evidence>
<organism evidence="2 3">
    <name type="scientific">Fonticella tunisiensis</name>
    <dbReference type="NCBI Taxonomy" id="1096341"/>
    <lineage>
        <taxon>Bacteria</taxon>
        <taxon>Bacillati</taxon>
        <taxon>Bacillota</taxon>
        <taxon>Clostridia</taxon>
        <taxon>Eubacteriales</taxon>
        <taxon>Clostridiaceae</taxon>
        <taxon>Fonticella</taxon>
    </lineage>
</organism>
<dbReference type="AlphaFoldDB" id="A0A4R7KRB7"/>
<keyword evidence="1" id="KW-0472">Membrane</keyword>
<dbReference type="Proteomes" id="UP000295325">
    <property type="component" value="Unassembled WGS sequence"/>
</dbReference>
<keyword evidence="1" id="KW-1133">Transmembrane helix</keyword>
<name>A0A4R7KRB7_9CLOT</name>
<dbReference type="EMBL" id="SOAZ01000005">
    <property type="protein sequence ID" value="TDT61922.1"/>
    <property type="molecule type" value="Genomic_DNA"/>
</dbReference>
<keyword evidence="3" id="KW-1185">Reference proteome</keyword>